<keyword evidence="3" id="KW-1185">Reference proteome</keyword>
<comment type="caution">
    <text evidence="2">The sequence shown here is derived from an EMBL/GenBank/DDBJ whole genome shotgun (WGS) entry which is preliminary data.</text>
</comment>
<evidence type="ECO:0000256" key="1">
    <source>
        <dbReference type="SAM" id="MobiDB-lite"/>
    </source>
</evidence>
<gene>
    <name evidence="2" type="ORF">GCM10007890_58240</name>
</gene>
<evidence type="ECO:0000313" key="3">
    <source>
        <dbReference type="Proteomes" id="UP001157440"/>
    </source>
</evidence>
<dbReference type="Proteomes" id="UP001157440">
    <property type="component" value="Unassembled WGS sequence"/>
</dbReference>
<protein>
    <submittedName>
        <fullName evidence="2">Uncharacterized protein</fullName>
    </submittedName>
</protein>
<sequence>MTNEESGLLGEDAPTLDAQTRENLGRRMQELYEPVWDEEFDPRLAGLLRALDRNGG</sequence>
<name>A0AA37WUZ9_9HYPH</name>
<organism evidence="2 3">
    <name type="scientific">Methylobacterium tardum</name>
    <dbReference type="NCBI Taxonomy" id="374432"/>
    <lineage>
        <taxon>Bacteria</taxon>
        <taxon>Pseudomonadati</taxon>
        <taxon>Pseudomonadota</taxon>
        <taxon>Alphaproteobacteria</taxon>
        <taxon>Hyphomicrobiales</taxon>
        <taxon>Methylobacteriaceae</taxon>
        <taxon>Methylobacterium</taxon>
    </lineage>
</organism>
<accession>A0AA37WUZ9</accession>
<reference evidence="3" key="1">
    <citation type="journal article" date="2019" name="Int. J. Syst. Evol. Microbiol.">
        <title>The Global Catalogue of Microorganisms (GCM) 10K type strain sequencing project: providing services to taxonomists for standard genome sequencing and annotation.</title>
        <authorList>
            <consortium name="The Broad Institute Genomics Platform"/>
            <consortium name="The Broad Institute Genome Sequencing Center for Infectious Disease"/>
            <person name="Wu L."/>
            <person name="Ma J."/>
        </authorList>
    </citation>
    <scope>NUCLEOTIDE SEQUENCE [LARGE SCALE GENOMIC DNA]</scope>
    <source>
        <strain evidence="3">NBRC 103632</strain>
    </source>
</reference>
<dbReference type="EMBL" id="BSPL01000031">
    <property type="protein sequence ID" value="GLS73809.1"/>
    <property type="molecule type" value="Genomic_DNA"/>
</dbReference>
<proteinExistence type="predicted"/>
<feature type="region of interest" description="Disordered" evidence="1">
    <location>
        <begin position="1"/>
        <end position="24"/>
    </location>
</feature>
<dbReference type="AlphaFoldDB" id="A0AA37WUZ9"/>
<evidence type="ECO:0000313" key="2">
    <source>
        <dbReference type="EMBL" id="GLS73809.1"/>
    </source>
</evidence>